<evidence type="ECO:0000313" key="2">
    <source>
        <dbReference type="EMBL" id="MPM16761.1"/>
    </source>
</evidence>
<gene>
    <name evidence="2" type="ORF">SDC9_63143</name>
</gene>
<comment type="caution">
    <text evidence="2">The sequence shown here is derived from an EMBL/GenBank/DDBJ whole genome shotgun (WGS) entry which is preliminary data.</text>
</comment>
<proteinExistence type="predicted"/>
<organism evidence="2">
    <name type="scientific">bioreactor metagenome</name>
    <dbReference type="NCBI Taxonomy" id="1076179"/>
    <lineage>
        <taxon>unclassified sequences</taxon>
        <taxon>metagenomes</taxon>
        <taxon>ecological metagenomes</taxon>
    </lineage>
</organism>
<dbReference type="PROSITE" id="PS50846">
    <property type="entry name" value="HMA_2"/>
    <property type="match status" value="1"/>
</dbReference>
<dbReference type="AlphaFoldDB" id="A0A644XLS1"/>
<dbReference type="InterPro" id="IPR006121">
    <property type="entry name" value="HMA_dom"/>
</dbReference>
<dbReference type="SUPFAM" id="SSF55008">
    <property type="entry name" value="HMA, heavy metal-associated domain"/>
    <property type="match status" value="1"/>
</dbReference>
<protein>
    <recommendedName>
        <fullName evidence="1">HMA domain-containing protein</fullName>
    </recommendedName>
</protein>
<dbReference type="GO" id="GO:0046872">
    <property type="term" value="F:metal ion binding"/>
    <property type="evidence" value="ECO:0007669"/>
    <property type="project" value="InterPro"/>
</dbReference>
<dbReference type="InterPro" id="IPR036163">
    <property type="entry name" value="HMA_dom_sf"/>
</dbReference>
<evidence type="ECO:0000259" key="1">
    <source>
        <dbReference type="PROSITE" id="PS50846"/>
    </source>
</evidence>
<accession>A0A644XLS1</accession>
<reference evidence="2" key="1">
    <citation type="submission" date="2019-08" db="EMBL/GenBank/DDBJ databases">
        <authorList>
            <person name="Kucharzyk K."/>
            <person name="Murdoch R.W."/>
            <person name="Higgins S."/>
            <person name="Loffler F."/>
        </authorList>
    </citation>
    <scope>NUCLEOTIDE SEQUENCE</scope>
</reference>
<dbReference type="Pfam" id="PF00403">
    <property type="entry name" value="HMA"/>
    <property type="match status" value="1"/>
</dbReference>
<dbReference type="CDD" id="cd00371">
    <property type="entry name" value="HMA"/>
    <property type="match status" value="1"/>
</dbReference>
<dbReference type="Gene3D" id="3.30.70.100">
    <property type="match status" value="1"/>
</dbReference>
<sequence>MKTIMKVQNIKCQGCVNTIESNISALNGVTGVTVNRETSEVTILYAGDEDRKEEFAKVLKSIGYPVADEN</sequence>
<name>A0A644XLS1_9ZZZZ</name>
<dbReference type="EMBL" id="VSSQ01002671">
    <property type="protein sequence ID" value="MPM16761.1"/>
    <property type="molecule type" value="Genomic_DNA"/>
</dbReference>
<feature type="domain" description="HMA" evidence="1">
    <location>
        <begin position="1"/>
        <end position="67"/>
    </location>
</feature>